<dbReference type="Proteomes" id="UP000325081">
    <property type="component" value="Unassembled WGS sequence"/>
</dbReference>
<feature type="non-terminal residue" evidence="4">
    <location>
        <position position="1"/>
    </location>
</feature>
<dbReference type="GO" id="GO:0004674">
    <property type="term" value="F:protein serine/threonine kinase activity"/>
    <property type="evidence" value="ECO:0007669"/>
    <property type="project" value="UniProtKB-KW"/>
</dbReference>
<dbReference type="OrthoDB" id="4062651at2759"/>
<proteinExistence type="predicted"/>
<comment type="subcellular location">
    <subcellularLocation>
        <location evidence="1">Membrane</location>
    </subcellularLocation>
</comment>
<accession>A0A5A7R005</accession>
<evidence type="ECO:0000313" key="4">
    <source>
        <dbReference type="EMBL" id="GER49714.1"/>
    </source>
</evidence>
<keyword evidence="4" id="KW-0808">Transferase</keyword>
<dbReference type="PANTHER" id="PTHR47985">
    <property type="entry name" value="OS07G0668900 PROTEIN"/>
    <property type="match status" value="1"/>
</dbReference>
<dbReference type="AlphaFoldDB" id="A0A5A7R005"/>
<reference evidence="5" key="1">
    <citation type="journal article" date="2019" name="Curr. Biol.">
        <title>Genome Sequence of Striga asiatica Provides Insight into the Evolution of Plant Parasitism.</title>
        <authorList>
            <person name="Yoshida S."/>
            <person name="Kim S."/>
            <person name="Wafula E.K."/>
            <person name="Tanskanen J."/>
            <person name="Kim Y.M."/>
            <person name="Honaas L."/>
            <person name="Yang Z."/>
            <person name="Spallek T."/>
            <person name="Conn C.E."/>
            <person name="Ichihashi Y."/>
            <person name="Cheong K."/>
            <person name="Cui S."/>
            <person name="Der J.P."/>
            <person name="Gundlach H."/>
            <person name="Jiao Y."/>
            <person name="Hori C."/>
            <person name="Ishida J.K."/>
            <person name="Kasahara H."/>
            <person name="Kiba T."/>
            <person name="Kim M.S."/>
            <person name="Koo N."/>
            <person name="Laohavisit A."/>
            <person name="Lee Y.H."/>
            <person name="Lumba S."/>
            <person name="McCourt P."/>
            <person name="Mortimer J.C."/>
            <person name="Mutuku J.M."/>
            <person name="Nomura T."/>
            <person name="Sasaki-Sekimoto Y."/>
            <person name="Seto Y."/>
            <person name="Wang Y."/>
            <person name="Wakatake T."/>
            <person name="Sakakibara H."/>
            <person name="Demura T."/>
            <person name="Yamaguchi S."/>
            <person name="Yoneyama K."/>
            <person name="Manabe R.I."/>
            <person name="Nelson D.C."/>
            <person name="Schulman A.H."/>
            <person name="Timko M.P."/>
            <person name="dePamphilis C.W."/>
            <person name="Choi D."/>
            <person name="Shirasu K."/>
        </authorList>
    </citation>
    <scope>NUCLEOTIDE SEQUENCE [LARGE SCALE GENOMIC DNA]</scope>
    <source>
        <strain evidence="5">cv. UVA1</strain>
    </source>
</reference>
<organism evidence="4 5">
    <name type="scientific">Striga asiatica</name>
    <name type="common">Asiatic witchweed</name>
    <name type="synonym">Buchnera asiatica</name>
    <dbReference type="NCBI Taxonomy" id="4170"/>
    <lineage>
        <taxon>Eukaryota</taxon>
        <taxon>Viridiplantae</taxon>
        <taxon>Streptophyta</taxon>
        <taxon>Embryophyta</taxon>
        <taxon>Tracheophyta</taxon>
        <taxon>Spermatophyta</taxon>
        <taxon>Magnoliopsida</taxon>
        <taxon>eudicotyledons</taxon>
        <taxon>Gunneridae</taxon>
        <taxon>Pentapetalae</taxon>
        <taxon>asterids</taxon>
        <taxon>lamiids</taxon>
        <taxon>Lamiales</taxon>
        <taxon>Orobanchaceae</taxon>
        <taxon>Buchnereae</taxon>
        <taxon>Striga</taxon>
    </lineage>
</organism>
<comment type="caution">
    <text evidence="4">The sequence shown here is derived from an EMBL/GenBank/DDBJ whole genome shotgun (WGS) entry which is preliminary data.</text>
</comment>
<keyword evidence="3" id="KW-0472">Membrane</keyword>
<dbReference type="EMBL" id="BKCP01008737">
    <property type="protein sequence ID" value="GER49714.1"/>
    <property type="molecule type" value="Genomic_DNA"/>
</dbReference>
<protein>
    <submittedName>
        <fullName evidence="4">Protein kinase superfamily protein</fullName>
    </submittedName>
</protein>
<evidence type="ECO:0000256" key="1">
    <source>
        <dbReference type="ARBA" id="ARBA00004370"/>
    </source>
</evidence>
<dbReference type="InterPro" id="IPR011009">
    <property type="entry name" value="Kinase-like_dom_sf"/>
</dbReference>
<keyword evidence="4" id="KW-0418">Kinase</keyword>
<evidence type="ECO:0000313" key="5">
    <source>
        <dbReference type="Proteomes" id="UP000325081"/>
    </source>
</evidence>
<dbReference type="PANTHER" id="PTHR47985:SF3">
    <property type="entry name" value="SERINE_THREONINE-PROTEIN KINASE PBL21-RELATED"/>
    <property type="match status" value="1"/>
</dbReference>
<evidence type="ECO:0000256" key="3">
    <source>
        <dbReference type="ARBA" id="ARBA00023136"/>
    </source>
</evidence>
<keyword evidence="2" id="KW-0723">Serine/threonine-protein kinase</keyword>
<dbReference type="SUPFAM" id="SSF56112">
    <property type="entry name" value="Protein kinase-like (PK-like)"/>
    <property type="match status" value="1"/>
</dbReference>
<name>A0A5A7R005_STRAF</name>
<dbReference type="Gene3D" id="1.10.510.10">
    <property type="entry name" value="Transferase(Phosphotransferase) domain 1"/>
    <property type="match status" value="2"/>
</dbReference>
<dbReference type="GO" id="GO:0016020">
    <property type="term" value="C:membrane"/>
    <property type="evidence" value="ECO:0007669"/>
    <property type="project" value="UniProtKB-SubCell"/>
</dbReference>
<evidence type="ECO:0000256" key="2">
    <source>
        <dbReference type="ARBA" id="ARBA00022527"/>
    </source>
</evidence>
<sequence>ASNILLDNEYNMKLSDFGLAKLGPVGDNSHVPNRVMGTYGYSLEWLLELITGRKAIDFSKKPGEQNLVVWSPPLIKDRKNFLKMGDPLFEVNFSVKSLRHAVVIASMCLQEQASAQPAISDAATTLDYLASQADDSCKSRSQNVANSQSSPQLDIP</sequence>
<keyword evidence="5" id="KW-1185">Reference proteome</keyword>
<gene>
    <name evidence="4" type="ORF">STAS_26970</name>
</gene>